<feature type="transmembrane region" description="Helical" evidence="1">
    <location>
        <begin position="7"/>
        <end position="29"/>
    </location>
</feature>
<evidence type="ECO:0000313" key="3">
    <source>
        <dbReference type="Proteomes" id="UP001058650"/>
    </source>
</evidence>
<dbReference type="RefSeq" id="WP_259436668.1">
    <property type="nucleotide sequence ID" value="NZ_CP103866.1"/>
</dbReference>
<keyword evidence="1" id="KW-1133">Transmembrane helix</keyword>
<feature type="transmembrane region" description="Helical" evidence="1">
    <location>
        <begin position="41"/>
        <end position="60"/>
    </location>
</feature>
<feature type="transmembrane region" description="Helical" evidence="1">
    <location>
        <begin position="72"/>
        <end position="94"/>
    </location>
</feature>
<keyword evidence="3" id="KW-1185">Reference proteome</keyword>
<evidence type="ECO:0000256" key="1">
    <source>
        <dbReference type="SAM" id="Phobius"/>
    </source>
</evidence>
<protein>
    <submittedName>
        <fullName evidence="2">Uncharacterized protein</fullName>
    </submittedName>
</protein>
<evidence type="ECO:0000313" key="2">
    <source>
        <dbReference type="EMBL" id="UWE05063.1"/>
    </source>
</evidence>
<keyword evidence="1" id="KW-0812">Transmembrane</keyword>
<reference evidence="2" key="1">
    <citation type="submission" date="2022-08" db="EMBL/GenBank/DDBJ databases">
        <title>The complete genome sequence of the thermophilic bacterium Laceyella sacchari FBKL4.010 reveals the basis for tetramethylpyrazine biosynthesis in Moutai-flavor Daqu.</title>
        <authorList>
            <person name="Li D."/>
            <person name="Huang W."/>
            <person name="Wang C."/>
            <person name="Qiu S."/>
        </authorList>
    </citation>
    <scope>NUCLEOTIDE SEQUENCE</scope>
    <source>
        <strain evidence="2">FBKL4.014</strain>
    </source>
</reference>
<dbReference type="EMBL" id="CP103866">
    <property type="protein sequence ID" value="UWE05063.1"/>
    <property type="molecule type" value="Genomic_DNA"/>
</dbReference>
<proteinExistence type="predicted"/>
<sequence>MNNPRLGAWTILSTIMILLGIMCWTLYLAIPSLNIGFDEGIPLWTCIFVLNPVGIILGIIGQRMENNRFAKWSIIGNVIMLFSIFPVVWIVTIVSGP</sequence>
<gene>
    <name evidence="2" type="ORF">NYR52_08090</name>
</gene>
<accession>A0ABY5U5Y9</accession>
<name>A0ABY5U5Y9_LACSH</name>
<dbReference type="Proteomes" id="UP001058650">
    <property type="component" value="Chromosome"/>
</dbReference>
<organism evidence="2 3">
    <name type="scientific">Laceyella sacchari</name>
    <name type="common">Thermoactinomyces thalpophilus</name>
    <dbReference type="NCBI Taxonomy" id="37482"/>
    <lineage>
        <taxon>Bacteria</taxon>
        <taxon>Bacillati</taxon>
        <taxon>Bacillota</taxon>
        <taxon>Bacilli</taxon>
        <taxon>Bacillales</taxon>
        <taxon>Thermoactinomycetaceae</taxon>
        <taxon>Laceyella</taxon>
    </lineage>
</organism>
<keyword evidence="1" id="KW-0472">Membrane</keyword>